<sequence length="321" mass="36864">MRTIKVKRKPHGYWYRQRVEAVIKDRVEKGLSVSPKDMIREDKGAYVAAWRTHGSWDRALIAAGVSLDVYERAYHDEEALAEFIREAYEAGADISDTTIKHYFYREHRSIVHKYKSWANFLESIGISPDEADRFTWAKGKLTEYLRQAQALGIDVRALLKLDSRLYAAIDRHFGSLDAALAEIEYVPDATNRQRAWTRELILETAAKALESGITLSALAKYDEGWRKAMAREFSGMKQFTEFLGLSVEEKGLANCLRERMQEKKVSQRELARRIGVSPTLIKCWQDGMYNPSLDKALETVKELECSVEDIWSGEKINSKTK</sequence>
<gene>
    <name evidence="1" type="ORF">K1I37_21325</name>
</gene>
<dbReference type="SMART" id="SM00530">
    <property type="entry name" value="HTH_XRE"/>
    <property type="match status" value="1"/>
</dbReference>
<dbReference type="GO" id="GO:0003677">
    <property type="term" value="F:DNA binding"/>
    <property type="evidence" value="ECO:0007669"/>
    <property type="project" value="InterPro"/>
</dbReference>
<dbReference type="KEGG" id="aaco:K1I37_21325"/>
<reference evidence="2" key="1">
    <citation type="journal article" date="2022" name="G3 (Bethesda)">
        <title>Unveiling the complete genome sequence of Alicyclobacillus acidoterrestris DSM 3922T, a taint-producing strain.</title>
        <authorList>
            <person name="Leonardo I.C."/>
            <person name="Barreto Crespo M.T."/>
            <person name="Gaspar F.B."/>
        </authorList>
    </citation>
    <scope>NUCLEOTIDE SEQUENCE [LARGE SCALE GENOMIC DNA]</scope>
    <source>
        <strain evidence="2">DSM 3922</strain>
    </source>
</reference>
<dbReference type="STRING" id="1356854.N007_17800"/>
<dbReference type="Pfam" id="PF01381">
    <property type="entry name" value="HTH_3"/>
    <property type="match status" value="1"/>
</dbReference>
<dbReference type="SUPFAM" id="SSF47413">
    <property type="entry name" value="lambda repressor-like DNA-binding domains"/>
    <property type="match status" value="1"/>
</dbReference>
<evidence type="ECO:0000313" key="1">
    <source>
        <dbReference type="EMBL" id="UNO51013.1"/>
    </source>
</evidence>
<keyword evidence="1" id="KW-0614">Plasmid</keyword>
<dbReference type="InterPro" id="IPR010982">
    <property type="entry name" value="Lambda_DNA-bd_dom_sf"/>
</dbReference>
<dbReference type="InterPro" id="IPR001387">
    <property type="entry name" value="Cro/C1-type_HTH"/>
</dbReference>
<name>T0CMX7_ALIAG</name>
<dbReference type="eggNOG" id="COG1476">
    <property type="taxonomic scope" value="Bacteria"/>
</dbReference>
<keyword evidence="2" id="KW-1185">Reference proteome</keyword>
<accession>A0A9E6ZKI7</accession>
<dbReference type="CDD" id="cd00093">
    <property type="entry name" value="HTH_XRE"/>
    <property type="match status" value="1"/>
</dbReference>
<dbReference type="Gene3D" id="1.10.260.40">
    <property type="entry name" value="lambda repressor-like DNA-binding domains"/>
    <property type="match status" value="1"/>
</dbReference>
<geneLocation type="plasmid" evidence="2">
    <name>pDSM3922.1</name>
</geneLocation>
<dbReference type="PROSITE" id="PS50943">
    <property type="entry name" value="HTH_CROC1"/>
    <property type="match status" value="1"/>
</dbReference>
<protein>
    <submittedName>
        <fullName evidence="1">Helix-turn-helix domain-containing protein</fullName>
    </submittedName>
</protein>
<proteinExistence type="predicted"/>
<dbReference type="AlphaFoldDB" id="T0CMX7"/>
<organism evidence="1 2">
    <name type="scientific">Alicyclobacillus acidoterrestris (strain ATCC 49025 / DSM 3922 / CIP 106132 / NCIMB 13137 / GD3B)</name>
    <dbReference type="NCBI Taxonomy" id="1356854"/>
    <lineage>
        <taxon>Bacteria</taxon>
        <taxon>Bacillati</taxon>
        <taxon>Bacillota</taxon>
        <taxon>Bacilli</taxon>
        <taxon>Bacillales</taxon>
        <taxon>Alicyclobacillaceae</taxon>
        <taxon>Alicyclobacillus</taxon>
    </lineage>
</organism>
<accession>T0CMX7</accession>
<dbReference type="RefSeq" id="WP_021298697.1">
    <property type="nucleotide sequence ID" value="NZ_AURB01000203.1"/>
</dbReference>
<evidence type="ECO:0000313" key="2">
    <source>
        <dbReference type="Proteomes" id="UP000829401"/>
    </source>
</evidence>
<dbReference type="OrthoDB" id="2350907at2"/>
<dbReference type="Proteomes" id="UP000829401">
    <property type="component" value="Plasmid pDSM3922.1"/>
</dbReference>
<dbReference type="EMBL" id="CP080468">
    <property type="protein sequence ID" value="UNO51013.1"/>
    <property type="molecule type" value="Genomic_DNA"/>
</dbReference>